<dbReference type="CDD" id="cd00063">
    <property type="entry name" value="FN3"/>
    <property type="match status" value="1"/>
</dbReference>
<dbReference type="Ensembl" id="ENSGWIT00000031030.1">
    <property type="protein sequence ID" value="ENSGWIP00000028452.1"/>
    <property type="gene ID" value="ENSGWIG00000014841.1"/>
</dbReference>
<reference evidence="2" key="2">
    <citation type="submission" date="2025-08" db="UniProtKB">
        <authorList>
            <consortium name="Ensembl"/>
        </authorList>
    </citation>
    <scope>IDENTIFICATION</scope>
</reference>
<feature type="domain" description="Fibronectin type-III" evidence="1">
    <location>
        <begin position="6"/>
        <end position="91"/>
    </location>
</feature>
<dbReference type="Gene3D" id="2.60.40.10">
    <property type="entry name" value="Immunoglobulins"/>
    <property type="match status" value="1"/>
</dbReference>
<evidence type="ECO:0000313" key="2">
    <source>
        <dbReference type="Ensembl" id="ENSGWIP00000028452.1"/>
    </source>
</evidence>
<dbReference type="Proteomes" id="UP000694680">
    <property type="component" value="Chromosome 6"/>
</dbReference>
<reference evidence="2" key="3">
    <citation type="submission" date="2025-09" db="UniProtKB">
        <authorList>
            <consortium name="Ensembl"/>
        </authorList>
    </citation>
    <scope>IDENTIFICATION</scope>
</reference>
<dbReference type="InterPro" id="IPR003961">
    <property type="entry name" value="FN3_dom"/>
</dbReference>
<organism evidence="2 3">
    <name type="scientific">Gouania willdenowi</name>
    <name type="common">Blunt-snouted clingfish</name>
    <name type="synonym">Lepadogaster willdenowi</name>
    <dbReference type="NCBI Taxonomy" id="441366"/>
    <lineage>
        <taxon>Eukaryota</taxon>
        <taxon>Metazoa</taxon>
        <taxon>Chordata</taxon>
        <taxon>Craniata</taxon>
        <taxon>Vertebrata</taxon>
        <taxon>Euteleostomi</taxon>
        <taxon>Actinopterygii</taxon>
        <taxon>Neopterygii</taxon>
        <taxon>Teleostei</taxon>
        <taxon>Neoteleostei</taxon>
        <taxon>Acanthomorphata</taxon>
        <taxon>Ovalentaria</taxon>
        <taxon>Blenniimorphae</taxon>
        <taxon>Blenniiformes</taxon>
        <taxon>Gobiesocoidei</taxon>
        <taxon>Gobiesocidae</taxon>
        <taxon>Gobiesocinae</taxon>
        <taxon>Gouania</taxon>
    </lineage>
</organism>
<dbReference type="AlphaFoldDB" id="A0A8C5N2H7"/>
<protein>
    <recommendedName>
        <fullName evidence="1">Fibronectin type-III domain-containing protein</fullName>
    </recommendedName>
</protein>
<evidence type="ECO:0000259" key="1">
    <source>
        <dbReference type="PROSITE" id="PS50853"/>
    </source>
</evidence>
<dbReference type="Pfam" id="PF00041">
    <property type="entry name" value="fn3"/>
    <property type="match status" value="1"/>
</dbReference>
<dbReference type="InterPro" id="IPR013783">
    <property type="entry name" value="Ig-like_fold"/>
</dbReference>
<evidence type="ECO:0000313" key="3">
    <source>
        <dbReference type="Proteomes" id="UP000694680"/>
    </source>
</evidence>
<dbReference type="SMART" id="SM00060">
    <property type="entry name" value="FN3"/>
    <property type="match status" value="1"/>
</dbReference>
<proteinExistence type="predicted"/>
<name>A0A8C5N2H7_GOUWI</name>
<dbReference type="InterPro" id="IPR036116">
    <property type="entry name" value="FN3_sf"/>
</dbReference>
<sequence>GIKPDVVQNLTVMSTKPSEIHLNWVSPSSHVLQYKLEWHCGGSPLVRFTDDTSAVLSELIPGTEYTVTVTAVDNFKTFDVHLPVCIHFHSDIII</sequence>
<dbReference type="PROSITE" id="PS50853">
    <property type="entry name" value="FN3"/>
    <property type="match status" value="1"/>
</dbReference>
<keyword evidence="3" id="KW-1185">Reference proteome</keyword>
<accession>A0A8C5N2H7</accession>
<reference evidence="2" key="1">
    <citation type="submission" date="2020-06" db="EMBL/GenBank/DDBJ databases">
        <authorList>
            <consortium name="Wellcome Sanger Institute Data Sharing"/>
        </authorList>
    </citation>
    <scope>NUCLEOTIDE SEQUENCE [LARGE SCALE GENOMIC DNA]</scope>
</reference>
<dbReference type="SUPFAM" id="SSF49265">
    <property type="entry name" value="Fibronectin type III"/>
    <property type="match status" value="1"/>
</dbReference>